<accession>A0A183BN09</accession>
<sequence>MTGAGIGATADSDGGGPIGFAFGTLRAVIDEIIKRNPDSEFAQPYKAQKAAIEANLTTHEILDIVKETNKIVKETYQTLIATQHKATLQKADEMIQKLDEMKPMIEETNKDLNGLVKQDEDRSKCDSEEKCKRCLGRYACVKATSRVVVRRQRRLQQQQQQQRLTTTTTATMTTTTTAEKLLCRKAVWESNPTNGIQKYENPDKFCGQADRHCYVLNCTIVLDSPAFDGGFFGYRAEWGCIESKASLLANFNQSDGWKGKQFIGSTCNPFIGAKHADMSNHNIFVPTFNTCGHFWMGNQQKNVTVCQKHEHYCYAVNCTLALAAGKSGVMQPEHYVLTKWGCTDNKKSAGIGLKESEAKQLIGQNDSIRYQSHVCSGQVGKANVSMSNARFEVPAPPKLCKKAYLSKKLGYNDSFGMSCGQSEHYCYVLNCSSSAKGHNQREVTTEWGCTDSDYTTDDFRLGKATNRNKEIMEWGCTSNMTQLYRQKVDEFGFELYKRCQFHAGPSNEEITIKELGSFII</sequence>
<keyword evidence="1" id="KW-1185">Reference proteome</keyword>
<organism evidence="1 2">
    <name type="scientific">Globodera pallida</name>
    <name type="common">Potato cyst nematode worm</name>
    <name type="synonym">Heterodera pallida</name>
    <dbReference type="NCBI Taxonomy" id="36090"/>
    <lineage>
        <taxon>Eukaryota</taxon>
        <taxon>Metazoa</taxon>
        <taxon>Ecdysozoa</taxon>
        <taxon>Nematoda</taxon>
        <taxon>Chromadorea</taxon>
        <taxon>Rhabditida</taxon>
        <taxon>Tylenchina</taxon>
        <taxon>Tylenchomorpha</taxon>
        <taxon>Tylenchoidea</taxon>
        <taxon>Heteroderidae</taxon>
        <taxon>Heteroderinae</taxon>
        <taxon>Globodera</taxon>
    </lineage>
</organism>
<dbReference type="Proteomes" id="UP000050741">
    <property type="component" value="Unassembled WGS sequence"/>
</dbReference>
<reference evidence="1" key="1">
    <citation type="submission" date="2013-12" db="EMBL/GenBank/DDBJ databases">
        <authorList>
            <person name="Aslett M."/>
        </authorList>
    </citation>
    <scope>NUCLEOTIDE SEQUENCE [LARGE SCALE GENOMIC DNA]</scope>
    <source>
        <strain evidence="1">Lindley</strain>
    </source>
</reference>
<reference evidence="1" key="2">
    <citation type="submission" date="2014-05" db="EMBL/GenBank/DDBJ databases">
        <title>The genome and life-stage specific transcriptomes of Globodera pallida elucidate key aspects of plant parasitism by a cyst nematode.</title>
        <authorList>
            <person name="Cotton J.A."/>
            <person name="Lilley C.J."/>
            <person name="Jones L.M."/>
            <person name="Kikuchi T."/>
            <person name="Reid A.J."/>
            <person name="Thorpe P."/>
            <person name="Tsai I.J."/>
            <person name="Beasley H."/>
            <person name="Blok V."/>
            <person name="Cock P.J.A."/>
            <person name="Van den Akker S.E."/>
            <person name="Holroyd N."/>
            <person name="Hunt M."/>
            <person name="Mantelin S."/>
            <person name="Naghra H."/>
            <person name="Pain A."/>
            <person name="Palomares-Rius J.E."/>
            <person name="Zarowiecki M."/>
            <person name="Berriman M."/>
            <person name="Jones J.T."/>
            <person name="Urwin P.E."/>
        </authorList>
    </citation>
    <scope>NUCLEOTIDE SEQUENCE [LARGE SCALE GENOMIC DNA]</scope>
    <source>
        <strain evidence="1">Lindley</strain>
    </source>
</reference>
<dbReference type="WBParaSite" id="GPLIN_000199400">
    <property type="protein sequence ID" value="GPLIN_000199400"/>
    <property type="gene ID" value="GPLIN_000199400"/>
</dbReference>
<dbReference type="AlphaFoldDB" id="A0A183BN09"/>
<name>A0A183BN09_GLOPA</name>
<evidence type="ECO:0000313" key="1">
    <source>
        <dbReference type="Proteomes" id="UP000050741"/>
    </source>
</evidence>
<evidence type="ECO:0000313" key="2">
    <source>
        <dbReference type="WBParaSite" id="GPLIN_000199400"/>
    </source>
</evidence>
<protein>
    <submittedName>
        <fullName evidence="2">Ricin B-type lectin domain-containing protein</fullName>
    </submittedName>
</protein>
<proteinExistence type="predicted"/>
<reference evidence="2" key="3">
    <citation type="submission" date="2016-06" db="UniProtKB">
        <authorList>
            <consortium name="WormBaseParasite"/>
        </authorList>
    </citation>
    <scope>IDENTIFICATION</scope>
</reference>